<name>A0A4Q2U900_9HYPH</name>
<reference evidence="1 2" key="2">
    <citation type="submission" date="2019-02" db="EMBL/GenBank/DDBJ databases">
        <title>'Lichenibacterium ramalinii' gen. nov. sp. nov., 'Lichenibacterium minor' gen. nov. sp. nov.</title>
        <authorList>
            <person name="Pankratov T."/>
        </authorList>
    </citation>
    <scope>NUCLEOTIDE SEQUENCE [LARGE SCALE GENOMIC DNA]</scope>
    <source>
        <strain evidence="1 2">RmlP026</strain>
    </source>
</reference>
<proteinExistence type="predicted"/>
<gene>
    <name evidence="1" type="ORF">D3273_08215</name>
</gene>
<evidence type="ECO:0000313" key="2">
    <source>
        <dbReference type="Proteomes" id="UP000290759"/>
    </source>
</evidence>
<accession>A0A4Q2U900</accession>
<reference evidence="1 2" key="1">
    <citation type="submission" date="2018-12" db="EMBL/GenBank/DDBJ databases">
        <authorList>
            <person name="Grouzdev D.S."/>
            <person name="Krutkina M.S."/>
        </authorList>
    </citation>
    <scope>NUCLEOTIDE SEQUENCE [LARGE SCALE GENOMIC DNA]</scope>
    <source>
        <strain evidence="1 2">RmlP026</strain>
    </source>
</reference>
<protein>
    <submittedName>
        <fullName evidence="1">Uncharacterized protein</fullName>
    </submittedName>
</protein>
<sequence>MAIERRYSNLFPTGEAAHAFETAVRGAALEAGLSVGPGGTTDKGLPGVEVLTVLTGDAAGIERFAAEPHDGTRLEPAA</sequence>
<keyword evidence="2" id="KW-1185">Reference proteome</keyword>
<organism evidence="1 2">
    <name type="scientific">Lichenibacterium minor</name>
    <dbReference type="NCBI Taxonomy" id="2316528"/>
    <lineage>
        <taxon>Bacteria</taxon>
        <taxon>Pseudomonadati</taxon>
        <taxon>Pseudomonadota</taxon>
        <taxon>Alphaproteobacteria</taxon>
        <taxon>Hyphomicrobiales</taxon>
        <taxon>Lichenihabitantaceae</taxon>
        <taxon>Lichenibacterium</taxon>
    </lineage>
</organism>
<dbReference type="AlphaFoldDB" id="A0A4Q2U900"/>
<evidence type="ECO:0000313" key="1">
    <source>
        <dbReference type="EMBL" id="RYC32368.1"/>
    </source>
</evidence>
<dbReference type="EMBL" id="QYBB01000007">
    <property type="protein sequence ID" value="RYC32368.1"/>
    <property type="molecule type" value="Genomic_DNA"/>
</dbReference>
<dbReference type="Proteomes" id="UP000290759">
    <property type="component" value="Unassembled WGS sequence"/>
</dbReference>
<comment type="caution">
    <text evidence="1">The sequence shown here is derived from an EMBL/GenBank/DDBJ whole genome shotgun (WGS) entry which is preliminary data.</text>
</comment>
<dbReference type="RefSeq" id="WP_129225341.1">
    <property type="nucleotide sequence ID" value="NZ_QYBB01000007.1"/>
</dbReference>